<proteinExistence type="predicted"/>
<dbReference type="AlphaFoldDB" id="A0A6G0TZB1"/>
<evidence type="ECO:0000313" key="1">
    <source>
        <dbReference type="EMBL" id="KAE9541311.1"/>
    </source>
</evidence>
<protein>
    <submittedName>
        <fullName evidence="1">Uncharacterized protein</fullName>
    </submittedName>
</protein>
<evidence type="ECO:0000313" key="2">
    <source>
        <dbReference type="Proteomes" id="UP000475862"/>
    </source>
</evidence>
<reference evidence="1 2" key="1">
    <citation type="submission" date="2019-08" db="EMBL/GenBank/DDBJ databases">
        <title>The genome of the soybean aphid Biotype 1, its phylome, world population structure and adaptation to the North American continent.</title>
        <authorList>
            <person name="Giordano R."/>
            <person name="Donthu R.K."/>
            <person name="Hernandez A.G."/>
            <person name="Wright C.L."/>
            <person name="Zimin A.V."/>
        </authorList>
    </citation>
    <scope>NUCLEOTIDE SEQUENCE [LARGE SCALE GENOMIC DNA]</scope>
    <source>
        <tissue evidence="1">Whole aphids</tissue>
    </source>
</reference>
<dbReference type="EMBL" id="VYZN01000013">
    <property type="protein sequence ID" value="KAE9541311.1"/>
    <property type="molecule type" value="Genomic_DNA"/>
</dbReference>
<sequence>MTSCELINEYCMNIRVEFTFCSRIWKSTCRFSHDFDLESLAHTLLNSPFTRRLVDVRDPLYFLNVGPQFPKGDLERLRIDEDRAWCVCSGGWSNFNRICVSMPTTLFLTTSAFHKACSHSSACLKLSQSFLEHVETPQRRHYNRLAKNIFYPITLIFMQQTLYKKSQQFENSKNKNLIQYIIKEKMEVNMLVSFQLNIAISNKFKLVESYFHLFRIADKMFHFTTEINALSLELITTFLYTTNKKYLIIRITITMDLFKTQMASLLSHAHALYVEMRQRYQLNFCGKDRSNHYYFVQQTLIVSNNIDNKESKTEYLIIDYVPTSRHFRNKKLPHKTF</sequence>
<keyword evidence="2" id="KW-1185">Reference proteome</keyword>
<gene>
    <name evidence="1" type="ORF">AGLY_004556</name>
</gene>
<organism evidence="1 2">
    <name type="scientific">Aphis glycines</name>
    <name type="common">Soybean aphid</name>
    <dbReference type="NCBI Taxonomy" id="307491"/>
    <lineage>
        <taxon>Eukaryota</taxon>
        <taxon>Metazoa</taxon>
        <taxon>Ecdysozoa</taxon>
        <taxon>Arthropoda</taxon>
        <taxon>Hexapoda</taxon>
        <taxon>Insecta</taxon>
        <taxon>Pterygota</taxon>
        <taxon>Neoptera</taxon>
        <taxon>Paraneoptera</taxon>
        <taxon>Hemiptera</taxon>
        <taxon>Sternorrhyncha</taxon>
        <taxon>Aphidomorpha</taxon>
        <taxon>Aphidoidea</taxon>
        <taxon>Aphididae</taxon>
        <taxon>Aphidini</taxon>
        <taxon>Aphis</taxon>
        <taxon>Aphis</taxon>
    </lineage>
</organism>
<dbReference type="Proteomes" id="UP000475862">
    <property type="component" value="Unassembled WGS sequence"/>
</dbReference>
<comment type="caution">
    <text evidence="1">The sequence shown here is derived from an EMBL/GenBank/DDBJ whole genome shotgun (WGS) entry which is preliminary data.</text>
</comment>
<name>A0A6G0TZB1_APHGL</name>
<accession>A0A6G0TZB1</accession>